<gene>
    <name evidence="1" type="ORF">BKM31_21150</name>
</gene>
<reference evidence="2" key="1">
    <citation type="journal article" date="2017" name="Med. Chem. Commun.">
        <title>Nonomuraea sp. ATCC 55076 harbours the largest actinomycete chromosome to date and the kistamicin biosynthetic gene cluster.</title>
        <authorList>
            <person name="Nazari B."/>
            <person name="Forneris C.C."/>
            <person name="Gibson M.I."/>
            <person name="Moon K."/>
            <person name="Schramma K.R."/>
            <person name="Seyedsayamdost M.R."/>
        </authorList>
    </citation>
    <scope>NUCLEOTIDE SEQUENCE [LARGE SCALE GENOMIC DNA]</scope>
    <source>
        <strain evidence="2">ATCC 55076</strain>
    </source>
</reference>
<dbReference type="Pfam" id="PF19458">
    <property type="entry name" value="DUF5995"/>
    <property type="match status" value="1"/>
</dbReference>
<dbReference type="Proteomes" id="UP000190797">
    <property type="component" value="Chromosome"/>
</dbReference>
<dbReference type="OrthoDB" id="583431at2"/>
<accession>A0A1V0A088</accession>
<dbReference type="STRING" id="1909395.BKM31_21150"/>
<name>A0A1V0A088_9ACTN</name>
<dbReference type="AlphaFoldDB" id="A0A1V0A088"/>
<protein>
    <submittedName>
        <fullName evidence="1">Uncharacterized protein</fullName>
    </submittedName>
</protein>
<dbReference type="KEGG" id="noa:BKM31_21150"/>
<evidence type="ECO:0000313" key="1">
    <source>
        <dbReference type="EMBL" id="AQZ63631.1"/>
    </source>
</evidence>
<dbReference type="RefSeq" id="WP_080039824.1">
    <property type="nucleotide sequence ID" value="NZ_CP017717.1"/>
</dbReference>
<organism evidence="1 2">
    <name type="scientific">[Actinomadura] parvosata subsp. kistnae</name>
    <dbReference type="NCBI Taxonomy" id="1909395"/>
    <lineage>
        <taxon>Bacteria</taxon>
        <taxon>Bacillati</taxon>
        <taxon>Actinomycetota</taxon>
        <taxon>Actinomycetes</taxon>
        <taxon>Streptosporangiales</taxon>
        <taxon>Streptosporangiaceae</taxon>
        <taxon>Nonomuraea</taxon>
    </lineage>
</organism>
<evidence type="ECO:0000313" key="2">
    <source>
        <dbReference type="Proteomes" id="UP000190797"/>
    </source>
</evidence>
<dbReference type="InterPro" id="IPR046037">
    <property type="entry name" value="DUF5995"/>
</dbReference>
<proteinExistence type="predicted"/>
<keyword evidence="2" id="KW-1185">Reference proteome</keyword>
<dbReference type="EMBL" id="CP017717">
    <property type="protein sequence ID" value="AQZ63631.1"/>
    <property type="molecule type" value="Genomic_DNA"/>
</dbReference>
<sequence length="237" mass="26120">MTADQHDLATTVEAVIDRMRRIGQDLDPLDGVACFNRMYLQVTELVAANLVEGFFDDAPFVERLDVVFANLYFHNVDAAPRGHKPEACWAPLFEARDDRTIWPVQFALAGMNAHINHDLALAVVQTCKERGTTPSTPPVHADFLKVNELLAKAESQVRQSFETQLVRLATKDAEALKHIVGSFSIARARDAAWATVTMLWPQRDTAFLFDGSTATLAQTVGTAGRLLLTPVIPPPAQ</sequence>